<keyword evidence="2" id="KW-1185">Reference proteome</keyword>
<reference evidence="1 2" key="1">
    <citation type="submission" date="2019-07" db="EMBL/GenBank/DDBJ databases">
        <authorList>
            <person name="Kim J.K."/>
            <person name="Cheong H.-M."/>
            <person name="Choi Y."/>
            <person name="Hwang K.J."/>
            <person name="Lee S."/>
            <person name="Choi C."/>
        </authorList>
    </citation>
    <scope>NUCLEOTIDE SEQUENCE [LARGE SCALE GENOMIC DNA]</scope>
    <source>
        <strain evidence="1 2">KS 22</strain>
    </source>
</reference>
<dbReference type="InterPro" id="IPR032719">
    <property type="entry name" value="WbsX"/>
</dbReference>
<dbReference type="EMBL" id="CP041969">
    <property type="protein sequence ID" value="QMV39809.1"/>
    <property type="molecule type" value="Genomic_DNA"/>
</dbReference>
<dbReference type="KEGG" id="cchl:FPL14_00250"/>
<dbReference type="GO" id="GO:0016740">
    <property type="term" value="F:transferase activity"/>
    <property type="evidence" value="ECO:0007669"/>
    <property type="project" value="UniProtKB-KW"/>
</dbReference>
<dbReference type="CDD" id="cd11579">
    <property type="entry name" value="Glyco_tran_WbsX"/>
    <property type="match status" value="1"/>
</dbReference>
<dbReference type="PANTHER" id="PTHR41244:SF1">
    <property type="entry name" value="GLYCOSYLTRANSFERASE"/>
    <property type="match status" value="1"/>
</dbReference>
<dbReference type="AlphaFoldDB" id="A0A7G5BS75"/>
<name>A0A7G5BS75_9BACL</name>
<evidence type="ECO:0000313" key="1">
    <source>
        <dbReference type="EMBL" id="QMV39809.1"/>
    </source>
</evidence>
<organism evidence="1 2">
    <name type="scientific">Cohnella cholangitidis</name>
    <dbReference type="NCBI Taxonomy" id="2598458"/>
    <lineage>
        <taxon>Bacteria</taxon>
        <taxon>Bacillati</taxon>
        <taxon>Bacillota</taxon>
        <taxon>Bacilli</taxon>
        <taxon>Bacillales</taxon>
        <taxon>Paenibacillaceae</taxon>
        <taxon>Cohnella</taxon>
    </lineage>
</organism>
<evidence type="ECO:0000313" key="2">
    <source>
        <dbReference type="Proteomes" id="UP000515679"/>
    </source>
</evidence>
<dbReference type="PANTHER" id="PTHR41244">
    <property type="entry name" value="RHAMNAN SYNTHESIS F"/>
    <property type="match status" value="1"/>
</dbReference>
<dbReference type="Pfam" id="PF14307">
    <property type="entry name" value="Glyco_tran_WbsX"/>
    <property type="match status" value="1"/>
</dbReference>
<sequence length="358" mass="42572">MKVIAYYLPQFHRIRENDKWWGNGFTEWTFTRKAKPLFPGHYQPRQPYRSQYYDLTDPSVREQQAYLAKKYGVYGFCYYHYWFQGRRLLERPFNEVLQSGKPDFPFCLCWANHDWIKWNEPGKAAKDKLLLRQEYGEEAEWKEHFDYLLSCFKDSRYIRYKGKPIFVIHNSAGIPACAEKLNYWQRLARENGLKGIYFIETINAFYDADIPGFDATVVLEPNYTMRLDLGNKRRFTEVNDPNPLSGRALKMFDYDEVWKRILERKIKRKGKSIILGAFNDWDNSPRRGYSGMVLRNASPEKFGAYMSAAIKRAKASFHPDFIFFNAWNEWGEGAYLEADKKYGFRYLEELKKALDANN</sequence>
<dbReference type="Proteomes" id="UP000515679">
    <property type="component" value="Chromosome"/>
</dbReference>
<dbReference type="RefSeq" id="WP_182301141.1">
    <property type="nucleotide sequence ID" value="NZ_CP041969.1"/>
</dbReference>
<keyword evidence="1" id="KW-0808">Transferase</keyword>
<proteinExistence type="predicted"/>
<dbReference type="Gene3D" id="3.20.20.80">
    <property type="entry name" value="Glycosidases"/>
    <property type="match status" value="1"/>
</dbReference>
<protein>
    <submittedName>
        <fullName evidence="1">Glycosyl transferase</fullName>
    </submittedName>
</protein>
<gene>
    <name evidence="1" type="ORF">FPL14_00250</name>
</gene>
<accession>A0A7G5BS75</accession>